<dbReference type="InterPro" id="IPR010718">
    <property type="entry name" value="DUF1294"/>
</dbReference>
<evidence type="ECO:0000256" key="2">
    <source>
        <dbReference type="RuleBase" id="RU000408"/>
    </source>
</evidence>
<dbReference type="SUPFAM" id="SSF50249">
    <property type="entry name" value="Nucleic acid-binding proteins"/>
    <property type="match status" value="1"/>
</dbReference>
<keyword evidence="1" id="KW-0597">Phosphoprotein</keyword>
<evidence type="ECO:0000313" key="5">
    <source>
        <dbReference type="EMBL" id="MDZ5663384.1"/>
    </source>
</evidence>
<dbReference type="InterPro" id="IPR011129">
    <property type="entry name" value="CSD"/>
</dbReference>
<feature type="transmembrane region" description="Helical" evidence="3">
    <location>
        <begin position="81"/>
        <end position="105"/>
    </location>
</feature>
<comment type="subcellular location">
    <subcellularLocation>
        <location evidence="2">Cytoplasm</location>
    </subcellularLocation>
</comment>
<reference evidence="5 6" key="1">
    <citation type="submission" date="2023-11" db="EMBL/GenBank/DDBJ databases">
        <title>Novel species in genus Nocardioides.</title>
        <authorList>
            <person name="Zhou H."/>
        </authorList>
    </citation>
    <scope>NUCLEOTIDE SEQUENCE [LARGE SCALE GENOMIC DNA]</scope>
    <source>
        <strain evidence="5 6">S-58</strain>
    </source>
</reference>
<keyword evidence="6" id="KW-1185">Reference proteome</keyword>
<organism evidence="5 6">
    <name type="scientific">Nocardioides renjunii</name>
    <dbReference type="NCBI Taxonomy" id="3095075"/>
    <lineage>
        <taxon>Bacteria</taxon>
        <taxon>Bacillati</taxon>
        <taxon>Actinomycetota</taxon>
        <taxon>Actinomycetes</taxon>
        <taxon>Propionibacteriales</taxon>
        <taxon>Nocardioidaceae</taxon>
        <taxon>Nocardioides</taxon>
    </lineage>
</organism>
<dbReference type="InterPro" id="IPR019844">
    <property type="entry name" value="CSD_CS"/>
</dbReference>
<accession>A0ABU5KG08</accession>
<gene>
    <name evidence="5" type="ORF">SFC79_16540</name>
</gene>
<evidence type="ECO:0000259" key="4">
    <source>
        <dbReference type="PROSITE" id="PS51857"/>
    </source>
</evidence>
<dbReference type="PANTHER" id="PTHR12962">
    <property type="entry name" value="CALCIUM-REGULATED HEAT STABLE PROTEIN CRHSP-24-RELATED"/>
    <property type="match status" value="1"/>
</dbReference>
<feature type="transmembrane region" description="Helical" evidence="3">
    <location>
        <begin position="177"/>
        <end position="195"/>
    </location>
</feature>
<dbReference type="PROSITE" id="PS00352">
    <property type="entry name" value="CSD_1"/>
    <property type="match status" value="1"/>
</dbReference>
<dbReference type="CDD" id="cd04458">
    <property type="entry name" value="CSP_CDS"/>
    <property type="match status" value="1"/>
</dbReference>
<evidence type="ECO:0000256" key="3">
    <source>
        <dbReference type="SAM" id="Phobius"/>
    </source>
</evidence>
<dbReference type="InterPro" id="IPR052069">
    <property type="entry name" value="Ca-reg_mRNA-binding_domain"/>
</dbReference>
<comment type="caution">
    <text evidence="5">The sequence shown here is derived from an EMBL/GenBank/DDBJ whole genome shotgun (WGS) entry which is preliminary data.</text>
</comment>
<evidence type="ECO:0000256" key="1">
    <source>
        <dbReference type="ARBA" id="ARBA00022553"/>
    </source>
</evidence>
<dbReference type="Pfam" id="PF06961">
    <property type="entry name" value="DUF1294"/>
    <property type="match status" value="1"/>
</dbReference>
<dbReference type="Proteomes" id="UP001291999">
    <property type="component" value="Unassembled WGS sequence"/>
</dbReference>
<feature type="transmembrane region" description="Helical" evidence="3">
    <location>
        <begin position="111"/>
        <end position="130"/>
    </location>
</feature>
<dbReference type="EMBL" id="JAXQPW010000006">
    <property type="protein sequence ID" value="MDZ5663384.1"/>
    <property type="molecule type" value="Genomic_DNA"/>
</dbReference>
<sequence length="202" mass="21595">MPADDRGGRRQGTLVDWKDDRGFGFISPAAGGSRVFVHVSAFPGGRRPADGSEVTYVEVRDENDRARAAEVQYRGAAPTRLSVTGTAEAVTVATLFFLLLLGLAALDELPLLVVAAYGLLSAVAFLVYAADKSAARQGRWRTAESTLHLVGLVGGWPGALVARRVLRHKTVKQPFRTIFWVTVVANCAALAWFVAGGSDTLL</sequence>
<dbReference type="InterPro" id="IPR002059">
    <property type="entry name" value="CSP_DNA-bd"/>
</dbReference>
<dbReference type="Pfam" id="PF00313">
    <property type="entry name" value="CSD"/>
    <property type="match status" value="1"/>
</dbReference>
<evidence type="ECO:0000313" key="6">
    <source>
        <dbReference type="Proteomes" id="UP001291999"/>
    </source>
</evidence>
<keyword evidence="3" id="KW-0472">Membrane</keyword>
<dbReference type="RefSeq" id="WP_322425182.1">
    <property type="nucleotide sequence ID" value="NZ_JAXQPW010000006.1"/>
</dbReference>
<dbReference type="Gene3D" id="2.40.50.140">
    <property type="entry name" value="Nucleic acid-binding proteins"/>
    <property type="match status" value="1"/>
</dbReference>
<dbReference type="SMART" id="SM00357">
    <property type="entry name" value="CSP"/>
    <property type="match status" value="1"/>
</dbReference>
<name>A0ABU5KG08_9ACTN</name>
<dbReference type="PANTHER" id="PTHR12962:SF1">
    <property type="entry name" value="COLD SHOCK DOMAIN-CONTAINING PROTEIN CG9705"/>
    <property type="match status" value="1"/>
</dbReference>
<feature type="domain" description="CSD" evidence="4">
    <location>
        <begin position="9"/>
        <end position="73"/>
    </location>
</feature>
<keyword evidence="3" id="KW-0812">Transmembrane</keyword>
<dbReference type="InterPro" id="IPR012340">
    <property type="entry name" value="NA-bd_OB-fold"/>
</dbReference>
<proteinExistence type="predicted"/>
<keyword evidence="3" id="KW-1133">Transmembrane helix</keyword>
<dbReference type="PROSITE" id="PS51857">
    <property type="entry name" value="CSD_2"/>
    <property type="match status" value="1"/>
</dbReference>
<protein>
    <submittedName>
        <fullName evidence="5">Cold shock and DUF1294 domain-containing protein</fullName>
    </submittedName>
</protein>